<reference evidence="2" key="1">
    <citation type="submission" date="2019-12" db="EMBL/GenBank/DDBJ databases">
        <title>Genome sequencing and annotation of Brassica cretica.</title>
        <authorList>
            <person name="Studholme D.J."/>
            <person name="Sarris P.F."/>
        </authorList>
    </citation>
    <scope>NUCLEOTIDE SEQUENCE</scope>
    <source>
        <strain evidence="2">PFS-001/15</strain>
        <tissue evidence="2">Leaf</tissue>
    </source>
</reference>
<evidence type="ECO:0000256" key="1">
    <source>
        <dbReference type="SAM" id="MobiDB-lite"/>
    </source>
</evidence>
<dbReference type="EMBL" id="QGKW02000007">
    <property type="protein sequence ID" value="KAF2619109.1"/>
    <property type="molecule type" value="Genomic_DNA"/>
</dbReference>
<evidence type="ECO:0000313" key="2">
    <source>
        <dbReference type="EMBL" id="KAF2619109.1"/>
    </source>
</evidence>
<protein>
    <submittedName>
        <fullName evidence="2">Uncharacterized protein</fullName>
    </submittedName>
</protein>
<proteinExistence type="predicted"/>
<comment type="caution">
    <text evidence="2">The sequence shown here is derived from an EMBL/GenBank/DDBJ whole genome shotgun (WGS) entry which is preliminary data.</text>
</comment>
<feature type="region of interest" description="Disordered" evidence="1">
    <location>
        <begin position="39"/>
        <end position="99"/>
    </location>
</feature>
<evidence type="ECO:0000313" key="3">
    <source>
        <dbReference type="Proteomes" id="UP000712281"/>
    </source>
</evidence>
<organism evidence="2 3">
    <name type="scientific">Brassica cretica</name>
    <name type="common">Mustard</name>
    <dbReference type="NCBI Taxonomy" id="69181"/>
    <lineage>
        <taxon>Eukaryota</taxon>
        <taxon>Viridiplantae</taxon>
        <taxon>Streptophyta</taxon>
        <taxon>Embryophyta</taxon>
        <taxon>Tracheophyta</taxon>
        <taxon>Spermatophyta</taxon>
        <taxon>Magnoliopsida</taxon>
        <taxon>eudicotyledons</taxon>
        <taxon>Gunneridae</taxon>
        <taxon>Pentapetalae</taxon>
        <taxon>rosids</taxon>
        <taxon>malvids</taxon>
        <taxon>Brassicales</taxon>
        <taxon>Brassicaceae</taxon>
        <taxon>Brassiceae</taxon>
        <taxon>Brassica</taxon>
    </lineage>
</organism>
<dbReference type="Proteomes" id="UP000712281">
    <property type="component" value="Unassembled WGS sequence"/>
</dbReference>
<dbReference type="AlphaFoldDB" id="A0A8S9MPA2"/>
<gene>
    <name evidence="2" type="ORF">F2Q68_00040340</name>
</gene>
<sequence>MRPDENKGFTLTVILRSLWGLMNLADLFFTTFLNRDSSYKELSPTQEQQQQESNTKLQNQQKPNDLSSQGFRQPETNPTVQIQDKPVNNTSAKFQLNQRRSHRRIYQTLKTALLKNCDDQLH</sequence>
<feature type="compositionally biased region" description="Polar residues" evidence="1">
    <location>
        <begin position="43"/>
        <end position="98"/>
    </location>
</feature>
<name>A0A8S9MPA2_BRACR</name>
<accession>A0A8S9MPA2</accession>